<proteinExistence type="predicted"/>
<sequence>MPRNKQKNAARAAAHRAEKTSELRFERKISAALTGCTSHVDRAINHSANWRCIKDTEQAVNCENPKYRKVLNEAGRTINAKQKTCGKSSPPRGII</sequence>
<dbReference type="EMBL" id="CP013970">
    <property type="protein sequence ID" value="AXF75536.1"/>
    <property type="molecule type" value="Genomic_DNA"/>
</dbReference>
<organism evidence="1 2">
    <name type="scientific">Erwinia tracheiphila</name>
    <dbReference type="NCBI Taxonomy" id="65700"/>
    <lineage>
        <taxon>Bacteria</taxon>
        <taxon>Pseudomonadati</taxon>
        <taxon>Pseudomonadota</taxon>
        <taxon>Gammaproteobacteria</taxon>
        <taxon>Enterobacterales</taxon>
        <taxon>Erwiniaceae</taxon>
        <taxon>Erwinia</taxon>
    </lineage>
</organism>
<dbReference type="Proteomes" id="UP000264980">
    <property type="component" value="Chromosome"/>
</dbReference>
<evidence type="ECO:0000313" key="1">
    <source>
        <dbReference type="EMBL" id="AXF75536.1"/>
    </source>
</evidence>
<protein>
    <submittedName>
        <fullName evidence="1">Uncharacterized protein</fullName>
    </submittedName>
</protein>
<reference evidence="1 2" key="1">
    <citation type="submission" date="2016-01" db="EMBL/GenBank/DDBJ databases">
        <authorList>
            <person name="Oliw E.H."/>
        </authorList>
    </citation>
    <scope>NUCLEOTIDE SEQUENCE [LARGE SCALE GENOMIC DNA]</scope>
    <source>
        <strain evidence="1 2">MDcuke</strain>
    </source>
</reference>
<evidence type="ECO:0000313" key="2">
    <source>
        <dbReference type="Proteomes" id="UP000264980"/>
    </source>
</evidence>
<accession>A0A345CQ19</accession>
<gene>
    <name evidence="1" type="ORF">AV903_04515</name>
</gene>
<name>A0A345CQ19_9GAMM</name>
<dbReference type="AlphaFoldDB" id="A0A345CQ19"/>